<feature type="transmembrane region" description="Helical" evidence="1">
    <location>
        <begin position="94"/>
        <end position="111"/>
    </location>
</feature>
<name>A0A921TD46_9RHOB</name>
<keyword evidence="1" id="KW-1133">Transmembrane helix</keyword>
<evidence type="ECO:0000313" key="2">
    <source>
        <dbReference type="EMBL" id="KAF0675732.1"/>
    </source>
</evidence>
<keyword evidence="3" id="KW-1185">Reference proteome</keyword>
<evidence type="ECO:0008006" key="4">
    <source>
        <dbReference type="Google" id="ProtNLM"/>
    </source>
</evidence>
<proteinExistence type="predicted"/>
<reference evidence="2" key="1">
    <citation type="submission" date="2013-03" db="EMBL/GenBank/DDBJ databases">
        <title>Genome Sequence of the Profundibacterium mesophilum strain KAUST100406-0324T from Red Sea, a novel genus in the family Rhodobacteraceae.</title>
        <authorList>
            <person name="Essack M."/>
            <person name="Alam I."/>
            <person name="Lafi F."/>
            <person name="Alawi W."/>
            <person name="Kamanu F."/>
            <person name="Al-Suwailem A."/>
            <person name="Lee O.O."/>
            <person name="Xu Y."/>
            <person name="Bajic V."/>
            <person name="Qian P.-Y."/>
            <person name="Archer J."/>
        </authorList>
    </citation>
    <scope>NUCLEOTIDE SEQUENCE</scope>
    <source>
        <strain evidence="2">KAUST100406-0324</strain>
    </source>
</reference>
<dbReference type="RefSeq" id="WP_159965383.1">
    <property type="nucleotide sequence ID" value="NZ_APKE01000022.1"/>
</dbReference>
<evidence type="ECO:0000313" key="3">
    <source>
        <dbReference type="Proteomes" id="UP000698242"/>
    </source>
</evidence>
<dbReference type="OrthoDB" id="581705at2"/>
<keyword evidence="1" id="KW-0812">Transmembrane</keyword>
<feature type="transmembrane region" description="Helical" evidence="1">
    <location>
        <begin position="21"/>
        <end position="42"/>
    </location>
</feature>
<feature type="transmembrane region" description="Helical" evidence="1">
    <location>
        <begin position="187"/>
        <end position="204"/>
    </location>
</feature>
<keyword evidence="1" id="KW-0472">Membrane</keyword>
<accession>A0A921TD46</accession>
<gene>
    <name evidence="2" type="ORF">PMES_01818</name>
</gene>
<sequence length="213" mass="22346">MTRLHDHAIGGERPVLLKLCAIIAALGAASLILGTLAAQVVVPGHDWIADTISDLGAGQYEIVMDVALYGFAAGLFVAALAASHSHMGGSGWTAGLFSLAILGAIVVVVGARNEYGDGDKEGVVIHSYLVYGLGFFFTATPLLMRPGFARIMPWMGWALLILAIGWVIVAPIFLLVPTSIDGLLERVLGVIAAAMLCTMCAGFWQRGKDVARA</sequence>
<organism evidence="2 3">
    <name type="scientific">Profundibacterium mesophilum KAUST100406-0324</name>
    <dbReference type="NCBI Taxonomy" id="1037889"/>
    <lineage>
        <taxon>Bacteria</taxon>
        <taxon>Pseudomonadati</taxon>
        <taxon>Pseudomonadota</taxon>
        <taxon>Alphaproteobacteria</taxon>
        <taxon>Rhodobacterales</taxon>
        <taxon>Roseobacteraceae</taxon>
        <taxon>Profundibacterium</taxon>
    </lineage>
</organism>
<dbReference type="EMBL" id="APKE01000022">
    <property type="protein sequence ID" value="KAF0675732.1"/>
    <property type="molecule type" value="Genomic_DNA"/>
</dbReference>
<feature type="transmembrane region" description="Helical" evidence="1">
    <location>
        <begin position="156"/>
        <end position="175"/>
    </location>
</feature>
<protein>
    <recommendedName>
        <fullName evidence="4">DUF998 domain-containing protein</fullName>
    </recommendedName>
</protein>
<dbReference type="Pfam" id="PF06197">
    <property type="entry name" value="DUF998"/>
    <property type="match status" value="1"/>
</dbReference>
<evidence type="ECO:0000256" key="1">
    <source>
        <dbReference type="SAM" id="Phobius"/>
    </source>
</evidence>
<feature type="transmembrane region" description="Helical" evidence="1">
    <location>
        <begin position="62"/>
        <end position="82"/>
    </location>
</feature>
<feature type="transmembrane region" description="Helical" evidence="1">
    <location>
        <begin position="123"/>
        <end position="144"/>
    </location>
</feature>
<dbReference type="Proteomes" id="UP000698242">
    <property type="component" value="Unassembled WGS sequence"/>
</dbReference>
<dbReference type="AlphaFoldDB" id="A0A921TD46"/>
<comment type="caution">
    <text evidence="2">The sequence shown here is derived from an EMBL/GenBank/DDBJ whole genome shotgun (WGS) entry which is preliminary data.</text>
</comment>
<dbReference type="InterPro" id="IPR009339">
    <property type="entry name" value="DUF998"/>
</dbReference>